<accession>A0A0D2MT22</accession>
<dbReference type="PROSITE" id="PS51087">
    <property type="entry name" value="APAG"/>
    <property type="match status" value="1"/>
</dbReference>
<dbReference type="EMBL" id="KK100472">
    <property type="protein sequence ID" value="KIZ05675.1"/>
    <property type="molecule type" value="Genomic_DNA"/>
</dbReference>
<sequence>MQAQHSPTGYQLECLDAAVPGLEEVPSSFPLDRPALARLIKANFRAHRDTAAQLSDGYTALDQGFAALRAIPEQLYLEQCSSSSNAEGVIVDVTSKWMGTTEEPPTGEAKHAFSYRVRVTNARSSPIQVLGRSWEIFDANSALVGHIPLSPENAIVGQQPVIPPGRTFEYVSGSVLSTPSGTMRGRLAVAELRGLQQWRRGEDWFKVPIAPFMLVRPQSSGGG</sequence>
<name>A0A0D2MT22_9CHLO</name>
<dbReference type="InterPro" id="IPR007474">
    <property type="entry name" value="ApaG_domain"/>
</dbReference>
<protein>
    <submittedName>
        <fullName evidence="2">Protein apaG</fullName>
    </submittedName>
</protein>
<dbReference type="SUPFAM" id="SSF110069">
    <property type="entry name" value="ApaG-like"/>
    <property type="match status" value="1"/>
</dbReference>
<evidence type="ECO:0000259" key="1">
    <source>
        <dbReference type="PROSITE" id="PS51087"/>
    </source>
</evidence>
<dbReference type="GeneID" id="25735164"/>
<dbReference type="Pfam" id="PF04379">
    <property type="entry name" value="DUF525"/>
    <property type="match status" value="1"/>
</dbReference>
<dbReference type="RefSeq" id="XP_013904694.1">
    <property type="nucleotide sequence ID" value="XM_014049240.1"/>
</dbReference>
<reference evidence="2 3" key="1">
    <citation type="journal article" date="2013" name="BMC Genomics">
        <title>Reconstruction of the lipid metabolism for the microalga Monoraphidium neglectum from its genome sequence reveals characteristics suitable for biofuel production.</title>
        <authorList>
            <person name="Bogen C."/>
            <person name="Al-Dilaimi A."/>
            <person name="Albersmeier A."/>
            <person name="Wichmann J."/>
            <person name="Grundmann M."/>
            <person name="Rupp O."/>
            <person name="Lauersen K.J."/>
            <person name="Blifernez-Klassen O."/>
            <person name="Kalinowski J."/>
            <person name="Goesmann A."/>
            <person name="Mussgnug J.H."/>
            <person name="Kruse O."/>
        </authorList>
    </citation>
    <scope>NUCLEOTIDE SEQUENCE [LARGE SCALE GENOMIC DNA]</scope>
    <source>
        <strain evidence="2 3">SAG 48.87</strain>
    </source>
</reference>
<keyword evidence="3" id="KW-1185">Reference proteome</keyword>
<gene>
    <name evidence="2" type="ORF">MNEG_2286</name>
</gene>
<proteinExistence type="predicted"/>
<dbReference type="OrthoDB" id="533807at2759"/>
<dbReference type="AlphaFoldDB" id="A0A0D2MT22"/>
<feature type="domain" description="ApaG" evidence="1">
    <location>
        <begin position="83"/>
        <end position="221"/>
    </location>
</feature>
<dbReference type="KEGG" id="mng:MNEG_2286"/>
<dbReference type="PANTHER" id="PTHR47191:SF2">
    <property type="entry name" value="OS05G0170800 PROTEIN"/>
    <property type="match status" value="1"/>
</dbReference>
<dbReference type="InterPro" id="IPR036767">
    <property type="entry name" value="ApaG_sf"/>
</dbReference>
<evidence type="ECO:0000313" key="3">
    <source>
        <dbReference type="Proteomes" id="UP000054498"/>
    </source>
</evidence>
<organism evidence="2 3">
    <name type="scientific">Monoraphidium neglectum</name>
    <dbReference type="NCBI Taxonomy" id="145388"/>
    <lineage>
        <taxon>Eukaryota</taxon>
        <taxon>Viridiplantae</taxon>
        <taxon>Chlorophyta</taxon>
        <taxon>core chlorophytes</taxon>
        <taxon>Chlorophyceae</taxon>
        <taxon>CS clade</taxon>
        <taxon>Sphaeropleales</taxon>
        <taxon>Selenastraceae</taxon>
        <taxon>Monoraphidium</taxon>
    </lineage>
</organism>
<dbReference type="STRING" id="145388.A0A0D2MT22"/>
<dbReference type="Proteomes" id="UP000054498">
    <property type="component" value="Unassembled WGS sequence"/>
</dbReference>
<dbReference type="InterPro" id="IPR050718">
    <property type="entry name" value="ApaG-like"/>
</dbReference>
<dbReference type="Gene3D" id="2.60.40.1470">
    <property type="entry name" value="ApaG domain"/>
    <property type="match status" value="1"/>
</dbReference>
<evidence type="ECO:0000313" key="2">
    <source>
        <dbReference type="EMBL" id="KIZ05675.1"/>
    </source>
</evidence>
<dbReference type="PANTHER" id="PTHR47191">
    <property type="entry name" value="OS05G0170800 PROTEIN"/>
    <property type="match status" value="1"/>
</dbReference>